<accession>A0A286GM34</accession>
<name>A0A286GM34_9PROT</name>
<dbReference type="InterPro" id="IPR011542">
    <property type="entry name" value="SUF_FeS_clus_asmbl_SufD"/>
</dbReference>
<evidence type="ECO:0000313" key="4">
    <source>
        <dbReference type="EMBL" id="SOD96149.1"/>
    </source>
</evidence>
<dbReference type="AlphaFoldDB" id="A0A286GM34"/>
<evidence type="ECO:0000259" key="3">
    <source>
        <dbReference type="Pfam" id="PF19295"/>
    </source>
</evidence>
<feature type="domain" description="SUF system FeS cluster assembly SufBD core" evidence="2">
    <location>
        <begin position="192"/>
        <end position="422"/>
    </location>
</feature>
<dbReference type="Proteomes" id="UP000219621">
    <property type="component" value="Unassembled WGS sequence"/>
</dbReference>
<reference evidence="4 5" key="1">
    <citation type="submission" date="2017-09" db="EMBL/GenBank/DDBJ databases">
        <authorList>
            <person name="Ehlers B."/>
            <person name="Leendertz F.H."/>
        </authorList>
    </citation>
    <scope>NUCLEOTIDE SEQUENCE [LARGE SCALE GENOMIC DNA]</scope>
    <source>
        <strain evidence="4 5">USBA 140</strain>
    </source>
</reference>
<dbReference type="PANTHER" id="PTHR43575:SF1">
    <property type="entry name" value="PROTEIN ABCI7, CHLOROPLASTIC"/>
    <property type="match status" value="1"/>
</dbReference>
<dbReference type="InterPro" id="IPR000825">
    <property type="entry name" value="SUF_FeS_clus_asmbl_SufBD_core"/>
</dbReference>
<evidence type="ECO:0000259" key="2">
    <source>
        <dbReference type="Pfam" id="PF01458"/>
    </source>
</evidence>
<organism evidence="4 5">
    <name type="scientific">Caenispirillum bisanense</name>
    <dbReference type="NCBI Taxonomy" id="414052"/>
    <lineage>
        <taxon>Bacteria</taxon>
        <taxon>Pseudomonadati</taxon>
        <taxon>Pseudomonadota</taxon>
        <taxon>Alphaproteobacteria</taxon>
        <taxon>Rhodospirillales</taxon>
        <taxon>Novispirillaceae</taxon>
        <taxon>Caenispirillum</taxon>
    </lineage>
</organism>
<dbReference type="RefSeq" id="WP_097279556.1">
    <property type="nucleotide sequence ID" value="NZ_OCNJ01000005.1"/>
</dbReference>
<dbReference type="InterPro" id="IPR055346">
    <property type="entry name" value="Fe-S_cluster_assembly_SufBD"/>
</dbReference>
<dbReference type="NCBIfam" id="TIGR01981">
    <property type="entry name" value="sufD"/>
    <property type="match status" value="1"/>
</dbReference>
<sequence length="459" mass="49206">MAETQSLTTAATGSVPAPFAALLERAPDTLPGGRIDWVRKAREEGAKLFLAHGVPTVKVEQWKYTNLRALLKIPFQVADGAAALGLTDLPAGDALTVDAHVLVFVNGRFAPELSDLEALPAAIRVDSLAKLLETEPHLVEPWFGRLADAGTLPFAALNQAGLLDGFAVRVREGAMIERPVHIVQVSAAEGAPTVHQPRNLIVLEAGASATVLESWIGATHADGPQTLRNSVTEVYVAPRANLRHCILQNLPETAYSIAATAAKVEEGAVYDSFVLQIGGKLSRHDLRVEMAGEHAEAHLNGAYGAMGDQLMDTTSYIDHAVPCCTSNEVYKGVLADTAKGVFQGKILVRRPAQKTDGNQLHKALLLDRGAEVNCKPELEIYADDVKCSHGATAGEMDATALFYLRSRGIDPQTARALLIEGFLDDVVDRIASESLRQAFADMIHVWQDRRLAAASRSAA</sequence>
<proteinExistence type="inferred from homology"/>
<dbReference type="InterPro" id="IPR045595">
    <property type="entry name" value="SufBD_N"/>
</dbReference>
<protein>
    <submittedName>
        <fullName evidence="4">Fe-S cluster assembly protein SufD</fullName>
    </submittedName>
</protein>
<dbReference type="EMBL" id="OCNJ01000005">
    <property type="protein sequence ID" value="SOD96149.1"/>
    <property type="molecule type" value="Genomic_DNA"/>
</dbReference>
<evidence type="ECO:0000256" key="1">
    <source>
        <dbReference type="ARBA" id="ARBA00043967"/>
    </source>
</evidence>
<dbReference type="PANTHER" id="PTHR43575">
    <property type="entry name" value="PROTEIN ABCI7, CHLOROPLASTIC"/>
    <property type="match status" value="1"/>
</dbReference>
<gene>
    <name evidence="4" type="ORF">SAMN05421508_105179</name>
</gene>
<evidence type="ECO:0000313" key="5">
    <source>
        <dbReference type="Proteomes" id="UP000219621"/>
    </source>
</evidence>
<dbReference type="InterPro" id="IPR037284">
    <property type="entry name" value="SUF_FeS_clus_asmbl_SufBD_sf"/>
</dbReference>
<dbReference type="SUPFAM" id="SSF101960">
    <property type="entry name" value="Stabilizer of iron transporter SufD"/>
    <property type="match status" value="1"/>
</dbReference>
<keyword evidence="5" id="KW-1185">Reference proteome</keyword>
<comment type="similarity">
    <text evidence="1">Belongs to the iron-sulfur cluster assembly SufBD family.</text>
</comment>
<dbReference type="Pfam" id="PF19295">
    <property type="entry name" value="SufBD_N"/>
    <property type="match status" value="1"/>
</dbReference>
<feature type="domain" description="SUF system FeS cluster assembly SufBD N-terminal" evidence="3">
    <location>
        <begin position="21"/>
        <end position="182"/>
    </location>
</feature>
<dbReference type="OrthoDB" id="9768262at2"/>
<dbReference type="Pfam" id="PF01458">
    <property type="entry name" value="SUFBD_core"/>
    <property type="match status" value="1"/>
</dbReference>
<dbReference type="GO" id="GO:0016226">
    <property type="term" value="P:iron-sulfur cluster assembly"/>
    <property type="evidence" value="ECO:0007669"/>
    <property type="project" value="InterPro"/>
</dbReference>